<feature type="region of interest" description="Disordered" evidence="1">
    <location>
        <begin position="240"/>
        <end position="270"/>
    </location>
</feature>
<dbReference type="AlphaFoldDB" id="A0A812TAM4"/>
<feature type="region of interest" description="Disordered" evidence="1">
    <location>
        <begin position="25"/>
        <end position="97"/>
    </location>
</feature>
<proteinExistence type="predicted"/>
<dbReference type="EMBL" id="CAJNIZ010029546">
    <property type="protein sequence ID" value="CAE7516802.1"/>
    <property type="molecule type" value="Genomic_DNA"/>
</dbReference>
<feature type="compositionally biased region" description="Low complexity" evidence="1">
    <location>
        <begin position="132"/>
        <end position="145"/>
    </location>
</feature>
<reference evidence="2" key="1">
    <citation type="submission" date="2021-02" db="EMBL/GenBank/DDBJ databases">
        <authorList>
            <person name="Dougan E. K."/>
            <person name="Rhodes N."/>
            <person name="Thang M."/>
            <person name="Chan C."/>
        </authorList>
    </citation>
    <scope>NUCLEOTIDE SEQUENCE</scope>
</reference>
<organism evidence="2 3">
    <name type="scientific">Symbiodinium pilosum</name>
    <name type="common">Dinoflagellate</name>
    <dbReference type="NCBI Taxonomy" id="2952"/>
    <lineage>
        <taxon>Eukaryota</taxon>
        <taxon>Sar</taxon>
        <taxon>Alveolata</taxon>
        <taxon>Dinophyceae</taxon>
        <taxon>Suessiales</taxon>
        <taxon>Symbiodiniaceae</taxon>
        <taxon>Symbiodinium</taxon>
    </lineage>
</organism>
<dbReference type="OrthoDB" id="428092at2759"/>
<sequence>MAPADALPALMEHDVTVVNTFLQVSDRPRPRGQRLQRAQTAPVAAPDEEDQLETEEPQAEEGEEDHFEAARDIPEPRVEKEVTEDTEESSEVKPVKMNAKKLQSLRTLNRFETPDPWDLEALCKSLDESPEEPALPAKSASSSKPRLLHSATPDQWEWDAMVQAEKMTSQIQQPQPGPAHPPPAMAQPSQAQAFNHPPQPCVAQAAPVVSLLTVPVTLAMPVASPAQVVQAGCEYPRLLGSMSPASQGSPKPTSPSQSPRVRPGTLETTHLDQNRELVKWNVDGAKFDSNSERLLSPEFQLRFPGHSEPFTFRMVINATETGGKHGAGFKKAKGRGSIQLKCSSAVPSDVDSVTALVSIGEGTRKQIGLKPIEHNFGDKTCCQLRNGDEADWDFKQSVSRDAKSCEISVEIHL</sequence>
<feature type="compositionally biased region" description="Pro residues" evidence="1">
    <location>
        <begin position="175"/>
        <end position="185"/>
    </location>
</feature>
<comment type="caution">
    <text evidence="2">The sequence shown here is derived from an EMBL/GenBank/DDBJ whole genome shotgun (WGS) entry which is preliminary data.</text>
</comment>
<feature type="region of interest" description="Disordered" evidence="1">
    <location>
        <begin position="124"/>
        <end position="150"/>
    </location>
</feature>
<feature type="compositionally biased region" description="Polar residues" evidence="1">
    <location>
        <begin position="243"/>
        <end position="259"/>
    </location>
</feature>
<protein>
    <submittedName>
        <fullName evidence="2">Uncharacterized protein</fullName>
    </submittedName>
</protein>
<name>A0A812TAM4_SYMPI</name>
<evidence type="ECO:0000256" key="1">
    <source>
        <dbReference type="SAM" id="MobiDB-lite"/>
    </source>
</evidence>
<keyword evidence="3" id="KW-1185">Reference proteome</keyword>
<accession>A0A812TAM4</accession>
<gene>
    <name evidence="2" type="ORF">SPIL2461_LOCUS13496</name>
</gene>
<feature type="compositionally biased region" description="Acidic residues" evidence="1">
    <location>
        <begin position="46"/>
        <end position="66"/>
    </location>
</feature>
<evidence type="ECO:0000313" key="3">
    <source>
        <dbReference type="Proteomes" id="UP000649617"/>
    </source>
</evidence>
<feature type="region of interest" description="Disordered" evidence="1">
    <location>
        <begin position="167"/>
        <end position="198"/>
    </location>
</feature>
<feature type="compositionally biased region" description="Basic and acidic residues" evidence="1">
    <location>
        <begin position="67"/>
        <end position="83"/>
    </location>
</feature>
<evidence type="ECO:0000313" key="2">
    <source>
        <dbReference type="EMBL" id="CAE7516802.1"/>
    </source>
</evidence>
<dbReference type="Proteomes" id="UP000649617">
    <property type="component" value="Unassembled WGS sequence"/>
</dbReference>